<feature type="domain" description="AB hydrolase-1" evidence="1">
    <location>
        <begin position="57"/>
        <end position="303"/>
    </location>
</feature>
<dbReference type="InterPro" id="IPR000639">
    <property type="entry name" value="Epox_hydrolase-like"/>
</dbReference>
<organism evidence="2 3">
    <name type="scientific">Microbacterium oleivorans</name>
    <dbReference type="NCBI Taxonomy" id="273677"/>
    <lineage>
        <taxon>Bacteria</taxon>
        <taxon>Bacillati</taxon>
        <taxon>Actinomycetota</taxon>
        <taxon>Actinomycetes</taxon>
        <taxon>Micrococcales</taxon>
        <taxon>Microbacteriaceae</taxon>
        <taxon>Microbacterium</taxon>
    </lineage>
</organism>
<sequence>MGTVSDAAFDEFSFLPAQAADIGVPVPATHRVTHRLSDGREISALRFGDPEAAPEVTFLHGAGLNAHTWDTTILHLGLPALALDLPGHGDSSWREDARYTGESVAADIAPAVREWTNGRGQVLVGHSLGGLTAAALAARHPDLVRSLVVVDISPGIDPNGAASSIRAFFAGPTDWANRDELVARALSFGLGGTREAATRGVFLNSRVRPDGRVEWKHHFARLANRLAGDPDAASAVDAAQRAEAGVLSSAGWDDLAAVTAPLTLVTGTRGFLTDADRAEFLRRVPQAGHVELDTAHNVHEERPQDLAALVRSTHDGP</sequence>
<comment type="caution">
    <text evidence="2">The sequence shown here is derived from an EMBL/GenBank/DDBJ whole genome shotgun (WGS) entry which is preliminary data.</text>
</comment>
<dbReference type="Pfam" id="PF00561">
    <property type="entry name" value="Abhydrolase_1"/>
    <property type="match status" value="1"/>
</dbReference>
<accession>A0A4R5YGN4</accession>
<dbReference type="GO" id="GO:0016020">
    <property type="term" value="C:membrane"/>
    <property type="evidence" value="ECO:0007669"/>
    <property type="project" value="TreeGrafter"/>
</dbReference>
<dbReference type="EMBL" id="SMZX01000002">
    <property type="protein sequence ID" value="TDL44183.1"/>
    <property type="molecule type" value="Genomic_DNA"/>
</dbReference>
<dbReference type="RefSeq" id="WP_133400114.1">
    <property type="nucleotide sequence ID" value="NZ_SMZX01000002.1"/>
</dbReference>
<dbReference type="GO" id="GO:0016787">
    <property type="term" value="F:hydrolase activity"/>
    <property type="evidence" value="ECO:0007669"/>
    <property type="project" value="UniProtKB-KW"/>
</dbReference>
<gene>
    <name evidence="2" type="ORF">E2R54_13570</name>
</gene>
<dbReference type="PRINTS" id="PR00412">
    <property type="entry name" value="EPOXHYDRLASE"/>
</dbReference>
<evidence type="ECO:0000313" key="2">
    <source>
        <dbReference type="EMBL" id="TDL44183.1"/>
    </source>
</evidence>
<dbReference type="PANTHER" id="PTHR43798:SF33">
    <property type="entry name" value="HYDROLASE, PUTATIVE (AFU_ORTHOLOGUE AFUA_2G14860)-RELATED"/>
    <property type="match status" value="1"/>
</dbReference>
<dbReference type="Gene3D" id="3.40.50.1820">
    <property type="entry name" value="alpha/beta hydrolase"/>
    <property type="match status" value="1"/>
</dbReference>
<proteinExistence type="predicted"/>
<dbReference type="PRINTS" id="PR00111">
    <property type="entry name" value="ABHYDROLASE"/>
</dbReference>
<name>A0A4R5YGN4_9MICO</name>
<dbReference type="InterPro" id="IPR029058">
    <property type="entry name" value="AB_hydrolase_fold"/>
</dbReference>
<dbReference type="SUPFAM" id="SSF53474">
    <property type="entry name" value="alpha/beta-Hydrolases"/>
    <property type="match status" value="1"/>
</dbReference>
<keyword evidence="2" id="KW-0378">Hydrolase</keyword>
<dbReference type="STRING" id="273677.BW34_02312"/>
<dbReference type="InterPro" id="IPR050266">
    <property type="entry name" value="AB_hydrolase_sf"/>
</dbReference>
<protein>
    <submittedName>
        <fullName evidence="2">Alpha/beta hydrolase</fullName>
    </submittedName>
</protein>
<reference evidence="2 3" key="1">
    <citation type="submission" date="2019-03" db="EMBL/GenBank/DDBJ databases">
        <title>Genome Sequencing and Assembly of Various Microbes Isolated from Partially Reclaimed Soil and Acid Mine Drainage (AMD) Site.</title>
        <authorList>
            <person name="Steinbock B."/>
            <person name="Bechtold R."/>
            <person name="Sevigny J.L."/>
            <person name="Thomas D."/>
            <person name="Cuthill L.R."/>
            <person name="Aveiro Johannsen E.J."/>
            <person name="Thomas K."/>
            <person name="Ghosh A."/>
        </authorList>
    </citation>
    <scope>NUCLEOTIDE SEQUENCE [LARGE SCALE GENOMIC DNA]</scope>
    <source>
        <strain evidence="2 3">F-B2</strain>
    </source>
</reference>
<dbReference type="PANTHER" id="PTHR43798">
    <property type="entry name" value="MONOACYLGLYCEROL LIPASE"/>
    <property type="match status" value="1"/>
</dbReference>
<evidence type="ECO:0000259" key="1">
    <source>
        <dbReference type="Pfam" id="PF00561"/>
    </source>
</evidence>
<dbReference type="InterPro" id="IPR000073">
    <property type="entry name" value="AB_hydrolase_1"/>
</dbReference>
<dbReference type="AlphaFoldDB" id="A0A4R5YGN4"/>
<dbReference type="Proteomes" id="UP000295633">
    <property type="component" value="Unassembled WGS sequence"/>
</dbReference>
<evidence type="ECO:0000313" key="3">
    <source>
        <dbReference type="Proteomes" id="UP000295633"/>
    </source>
</evidence>